<organism evidence="1 2">
    <name type="scientific">Neophaeococcomyces mojaviensis</name>
    <dbReference type="NCBI Taxonomy" id="3383035"/>
    <lineage>
        <taxon>Eukaryota</taxon>
        <taxon>Fungi</taxon>
        <taxon>Dikarya</taxon>
        <taxon>Ascomycota</taxon>
        <taxon>Pezizomycotina</taxon>
        <taxon>Eurotiomycetes</taxon>
        <taxon>Chaetothyriomycetidae</taxon>
        <taxon>Chaetothyriales</taxon>
        <taxon>Chaetothyriales incertae sedis</taxon>
        <taxon>Neophaeococcomyces</taxon>
    </lineage>
</organism>
<protein>
    <submittedName>
        <fullName evidence="1">Uncharacterized protein</fullName>
    </submittedName>
</protein>
<dbReference type="Proteomes" id="UP001172386">
    <property type="component" value="Unassembled WGS sequence"/>
</dbReference>
<evidence type="ECO:0000313" key="1">
    <source>
        <dbReference type="EMBL" id="KAJ9658687.1"/>
    </source>
</evidence>
<sequence>MDAWQDAAFSNRHLHNRIGKGWGGKGARSGATFDVTKTFGTYEVKCPSAEKISTDKVTGLNSSKLEIFRLNEKRNAIVGELTLSHVLHATVLFAGSRRIMNSVVANLYEQLASSEVDEDADVVDAVDTAVRISAESEQEDEEAEASEEQGKVDESQHEGSASKDFRTFEKNSFRSPKFWLRWQGQVLRPQGVKTMSDTVETDSGYLVFSGNDCHKFQGTISCEALGWDNVKITGWKTASKSTRDTAVGWQRN</sequence>
<reference evidence="1" key="1">
    <citation type="submission" date="2022-10" db="EMBL/GenBank/DDBJ databases">
        <title>Culturing micro-colonial fungi from biological soil crusts in the Mojave desert and describing Neophaeococcomyces mojavensis, and introducing the new genera and species Taxawa tesnikishii.</title>
        <authorList>
            <person name="Kurbessoian T."/>
            <person name="Stajich J.E."/>
        </authorList>
    </citation>
    <scope>NUCLEOTIDE SEQUENCE</scope>
    <source>
        <strain evidence="1">JES_112</strain>
    </source>
</reference>
<dbReference type="EMBL" id="JAPDRQ010000048">
    <property type="protein sequence ID" value="KAJ9658687.1"/>
    <property type="molecule type" value="Genomic_DNA"/>
</dbReference>
<name>A0ACC3AB25_9EURO</name>
<keyword evidence="2" id="KW-1185">Reference proteome</keyword>
<comment type="caution">
    <text evidence="1">The sequence shown here is derived from an EMBL/GenBank/DDBJ whole genome shotgun (WGS) entry which is preliminary data.</text>
</comment>
<gene>
    <name evidence="1" type="ORF">H2198_003565</name>
</gene>
<proteinExistence type="predicted"/>
<accession>A0ACC3AB25</accession>
<evidence type="ECO:0000313" key="2">
    <source>
        <dbReference type="Proteomes" id="UP001172386"/>
    </source>
</evidence>